<keyword evidence="7 10" id="KW-0863">Zinc-finger</keyword>
<dbReference type="PANTHER" id="PTHR47794:SF1">
    <property type="entry name" value="VACUOLAR PROTEIN SORTING-ASSOCIATED PROTEIN 27"/>
    <property type="match status" value="1"/>
</dbReference>
<dbReference type="Gene3D" id="1.20.5.1940">
    <property type="match status" value="1"/>
</dbReference>
<dbReference type="SMART" id="SM00726">
    <property type="entry name" value="UIM"/>
    <property type="match status" value="2"/>
</dbReference>
<dbReference type="PROSITE" id="PS50178">
    <property type="entry name" value="ZF_FYVE"/>
    <property type="match status" value="1"/>
</dbReference>
<evidence type="ECO:0000256" key="6">
    <source>
        <dbReference type="ARBA" id="ARBA00022753"/>
    </source>
</evidence>
<dbReference type="SUPFAM" id="SSF57903">
    <property type="entry name" value="FYVE/PHD zinc finger"/>
    <property type="match status" value="1"/>
</dbReference>
<comment type="subcellular location">
    <subcellularLocation>
        <location evidence="1">Endosome membrane</location>
        <topology evidence="1">Peripheral membrane protein</topology>
        <orientation evidence="1">Cytoplasmic side</orientation>
    </subcellularLocation>
</comment>
<feature type="domain" description="FYVE-type" evidence="12">
    <location>
        <begin position="167"/>
        <end position="227"/>
    </location>
</feature>
<dbReference type="InterPro" id="IPR003903">
    <property type="entry name" value="UIM_dom"/>
</dbReference>
<dbReference type="InterPro" id="IPR000306">
    <property type="entry name" value="Znf_FYVE"/>
</dbReference>
<dbReference type="Gene3D" id="6.10.140.100">
    <property type="match status" value="1"/>
</dbReference>
<keyword evidence="4" id="KW-0479">Metal-binding</keyword>
<organism evidence="14 15">
    <name type="scientific">Mucor saturninus</name>
    <dbReference type="NCBI Taxonomy" id="64648"/>
    <lineage>
        <taxon>Eukaryota</taxon>
        <taxon>Fungi</taxon>
        <taxon>Fungi incertae sedis</taxon>
        <taxon>Mucoromycota</taxon>
        <taxon>Mucoromycotina</taxon>
        <taxon>Mucoromycetes</taxon>
        <taxon>Mucorales</taxon>
        <taxon>Mucorineae</taxon>
        <taxon>Mucoraceae</taxon>
        <taxon>Mucor</taxon>
    </lineage>
</organism>
<feature type="region of interest" description="Disordered" evidence="11">
    <location>
        <begin position="234"/>
        <end position="268"/>
    </location>
</feature>
<accession>A0A8H7R467</accession>
<dbReference type="SUPFAM" id="SSF48464">
    <property type="entry name" value="ENTH/VHS domain"/>
    <property type="match status" value="1"/>
</dbReference>
<dbReference type="InterPro" id="IPR008942">
    <property type="entry name" value="ENTH_VHS"/>
</dbReference>
<dbReference type="GO" id="GO:0008270">
    <property type="term" value="F:zinc ion binding"/>
    <property type="evidence" value="ECO:0007669"/>
    <property type="project" value="UniProtKB-KW"/>
</dbReference>
<comment type="similarity">
    <text evidence="2">Belongs to the VPS27 family.</text>
</comment>
<feature type="compositionally biased region" description="Low complexity" evidence="11">
    <location>
        <begin position="521"/>
        <end position="557"/>
    </location>
</feature>
<feature type="compositionally biased region" description="Low complexity" evidence="11">
    <location>
        <begin position="241"/>
        <end position="267"/>
    </location>
</feature>
<dbReference type="Pfam" id="PF01363">
    <property type="entry name" value="FYVE"/>
    <property type="match status" value="1"/>
</dbReference>
<dbReference type="InterPro" id="IPR049425">
    <property type="entry name" value="Vps27_GAT-like"/>
</dbReference>
<dbReference type="Gene3D" id="1.25.40.90">
    <property type="match status" value="1"/>
</dbReference>
<dbReference type="Pfam" id="PF00790">
    <property type="entry name" value="VHS"/>
    <property type="match status" value="1"/>
</dbReference>
<name>A0A8H7R467_9FUNG</name>
<evidence type="ECO:0000256" key="2">
    <source>
        <dbReference type="ARBA" id="ARBA00008597"/>
    </source>
</evidence>
<dbReference type="PROSITE" id="PS50330">
    <property type="entry name" value="UIM"/>
    <property type="match status" value="2"/>
</dbReference>
<dbReference type="AlphaFoldDB" id="A0A8H7R467"/>
<keyword evidence="8" id="KW-0862">Zinc</keyword>
<reference evidence="14" key="1">
    <citation type="submission" date="2020-12" db="EMBL/GenBank/DDBJ databases">
        <title>Metabolic potential, ecology and presence of endohyphal bacteria is reflected in genomic diversity of Mucoromycotina.</title>
        <authorList>
            <person name="Muszewska A."/>
            <person name="Okrasinska A."/>
            <person name="Steczkiewicz K."/>
            <person name="Drgas O."/>
            <person name="Orlowska M."/>
            <person name="Perlinska-Lenart U."/>
            <person name="Aleksandrzak-Piekarczyk T."/>
            <person name="Szatraj K."/>
            <person name="Zielenkiewicz U."/>
            <person name="Pilsyk S."/>
            <person name="Malc E."/>
            <person name="Mieczkowski P."/>
            <person name="Kruszewska J.S."/>
            <person name="Biernat P."/>
            <person name="Pawlowska J."/>
        </authorList>
    </citation>
    <scope>NUCLEOTIDE SEQUENCE</scope>
    <source>
        <strain evidence="14">WA0000017839</strain>
    </source>
</reference>
<keyword evidence="15" id="KW-1185">Reference proteome</keyword>
<dbReference type="Pfam" id="PF02809">
    <property type="entry name" value="UIM"/>
    <property type="match status" value="2"/>
</dbReference>
<dbReference type="CDD" id="cd16979">
    <property type="entry name" value="VHS_Vps27"/>
    <property type="match status" value="1"/>
</dbReference>
<evidence type="ECO:0000256" key="1">
    <source>
        <dbReference type="ARBA" id="ARBA00004125"/>
    </source>
</evidence>
<dbReference type="Gene3D" id="3.30.40.10">
    <property type="entry name" value="Zinc/RING finger domain, C3HC4 (zinc finger)"/>
    <property type="match status" value="1"/>
</dbReference>
<dbReference type="InterPro" id="IPR011011">
    <property type="entry name" value="Znf_FYVE_PHD"/>
</dbReference>
<comment type="caution">
    <text evidence="14">The sequence shown here is derived from an EMBL/GenBank/DDBJ whole genome shotgun (WGS) entry which is preliminary data.</text>
</comment>
<dbReference type="Pfam" id="PF21356">
    <property type="entry name" value="Vps27_GAT-like"/>
    <property type="match status" value="1"/>
</dbReference>
<dbReference type="GO" id="GO:0043328">
    <property type="term" value="P:protein transport to vacuole involved in ubiquitin-dependent protein catabolic process via the multivesicular body sorting pathway"/>
    <property type="evidence" value="ECO:0007669"/>
    <property type="project" value="TreeGrafter"/>
</dbReference>
<keyword evidence="6" id="KW-0967">Endosome</keyword>
<dbReference type="OrthoDB" id="957735at2759"/>
<sequence length="569" mass="62992">MSWWGQSPFDEVVEKATSELLPGGQEDLVLNLDISDQIRSKKINAKDAMHSFKRRLAHKNPNVQLATLSLVDTCVKNGGDIFVREIASREFMDELVSILKSPNGCNPDVKNKLTSVIQTWGLASKNKPVISYMYDTYSLLKAEGIPFPPVNENIDGILLETSAAPEWSDSDVCDRCRTAFTLTNRKHHCRKCGGTFCNICSAKTVPLPQLGIHEPVRVCDGCYIKLKLEKVSGTTPPVPLPKTTTSTTTATAASSNSAATPAAAGAGEEFDDDIKKAIELSLKEAEQQKTGYGNGYVAPQPKTVAPIPAAATVEEDDADLAAAIEASLRDIEISKHGDHARPPIASAAVNKNELTPVEMENILLFSTLMDRVYASGGDISNDRQINQLYTQIGSLQPKLVANLDEIIRKRNTFIEMHEKLNMAVKAYDRLLEERISSVNSSAYIPEQQYQQQPLYHQPQHTMYPPPPTAVGGTVHTNPTGSSGGDHYYQTSAPPQDPYYPPPNDPYYAANNQDMSHYYSAPPHYQQPPQEQQQQQYQHQPQQQQQHHQQQQQQQQQQKPPVDDAPLIDL</sequence>
<dbReference type="SMART" id="SM00064">
    <property type="entry name" value="FYVE"/>
    <property type="match status" value="1"/>
</dbReference>
<evidence type="ECO:0000259" key="13">
    <source>
        <dbReference type="PROSITE" id="PS50179"/>
    </source>
</evidence>
<dbReference type="EMBL" id="JAEPRD010000046">
    <property type="protein sequence ID" value="KAG2204152.1"/>
    <property type="molecule type" value="Genomic_DNA"/>
</dbReference>
<evidence type="ECO:0000256" key="9">
    <source>
        <dbReference type="ARBA" id="ARBA00023136"/>
    </source>
</evidence>
<evidence type="ECO:0000313" key="15">
    <source>
        <dbReference type="Proteomes" id="UP000603453"/>
    </source>
</evidence>
<evidence type="ECO:0000256" key="4">
    <source>
        <dbReference type="ARBA" id="ARBA00022723"/>
    </source>
</evidence>
<keyword evidence="5" id="KW-0677">Repeat</keyword>
<dbReference type="InterPro" id="IPR002014">
    <property type="entry name" value="VHS_dom"/>
</dbReference>
<evidence type="ECO:0000256" key="10">
    <source>
        <dbReference type="PROSITE-ProRule" id="PRU00091"/>
    </source>
</evidence>
<dbReference type="PANTHER" id="PTHR47794">
    <property type="entry name" value="VACUOLAR PROTEIN SORTING-ASSOCIATED PROTEIN 27"/>
    <property type="match status" value="1"/>
</dbReference>
<evidence type="ECO:0000256" key="5">
    <source>
        <dbReference type="ARBA" id="ARBA00022737"/>
    </source>
</evidence>
<dbReference type="Proteomes" id="UP000603453">
    <property type="component" value="Unassembled WGS sequence"/>
</dbReference>
<dbReference type="GO" id="GO:0010008">
    <property type="term" value="C:endosome membrane"/>
    <property type="evidence" value="ECO:0007669"/>
    <property type="project" value="UniProtKB-SubCell"/>
</dbReference>
<keyword evidence="9" id="KW-0472">Membrane</keyword>
<evidence type="ECO:0000256" key="11">
    <source>
        <dbReference type="SAM" id="MobiDB-lite"/>
    </source>
</evidence>
<evidence type="ECO:0000256" key="7">
    <source>
        <dbReference type="ARBA" id="ARBA00022771"/>
    </source>
</evidence>
<gene>
    <name evidence="14" type="ORF">INT47_011635</name>
</gene>
<protein>
    <recommendedName>
        <fullName evidence="3">Vacuolar protein sorting-associated protein 27</fullName>
    </recommendedName>
</protein>
<dbReference type="InterPro" id="IPR017455">
    <property type="entry name" value="Znf_FYVE-rel"/>
</dbReference>
<dbReference type="GO" id="GO:0006623">
    <property type="term" value="P:protein targeting to vacuole"/>
    <property type="evidence" value="ECO:0007669"/>
    <property type="project" value="TreeGrafter"/>
</dbReference>
<evidence type="ECO:0000259" key="12">
    <source>
        <dbReference type="PROSITE" id="PS50178"/>
    </source>
</evidence>
<dbReference type="PROSITE" id="PS50179">
    <property type="entry name" value="VHS"/>
    <property type="match status" value="1"/>
</dbReference>
<dbReference type="GO" id="GO:0043130">
    <property type="term" value="F:ubiquitin binding"/>
    <property type="evidence" value="ECO:0007669"/>
    <property type="project" value="InterPro"/>
</dbReference>
<dbReference type="InterPro" id="IPR013083">
    <property type="entry name" value="Znf_RING/FYVE/PHD"/>
</dbReference>
<dbReference type="GO" id="GO:0033565">
    <property type="term" value="C:ESCRT-0 complex"/>
    <property type="evidence" value="ECO:0007669"/>
    <property type="project" value="TreeGrafter"/>
</dbReference>
<evidence type="ECO:0000256" key="3">
    <source>
        <dbReference type="ARBA" id="ARBA00017753"/>
    </source>
</evidence>
<feature type="compositionally biased region" description="Pro residues" evidence="11">
    <location>
        <begin position="494"/>
        <end position="504"/>
    </location>
</feature>
<evidence type="ECO:0000313" key="14">
    <source>
        <dbReference type="EMBL" id="KAG2204152.1"/>
    </source>
</evidence>
<dbReference type="GO" id="GO:0032266">
    <property type="term" value="F:phosphatidylinositol-3-phosphate binding"/>
    <property type="evidence" value="ECO:0007669"/>
    <property type="project" value="TreeGrafter"/>
</dbReference>
<feature type="region of interest" description="Disordered" evidence="11">
    <location>
        <begin position="457"/>
        <end position="569"/>
    </location>
</feature>
<feature type="domain" description="VHS" evidence="13">
    <location>
        <begin position="25"/>
        <end position="148"/>
    </location>
</feature>
<evidence type="ECO:0000256" key="8">
    <source>
        <dbReference type="ARBA" id="ARBA00022833"/>
    </source>
</evidence>
<proteinExistence type="inferred from homology"/>
<dbReference type="SMART" id="SM00288">
    <property type="entry name" value="VHS"/>
    <property type="match status" value="1"/>
</dbReference>